<name>Q5Y9H8_9ACTN</name>
<dbReference type="RefSeq" id="WP_067860655.1">
    <property type="nucleotide sequence ID" value="NZ_CP011502.1"/>
</dbReference>
<evidence type="ECO:0000256" key="1">
    <source>
        <dbReference type="ARBA" id="ARBA00007169"/>
    </source>
</evidence>
<dbReference type="InterPro" id="IPR012223">
    <property type="entry name" value="TEII"/>
</dbReference>
<dbReference type="Gene3D" id="3.40.50.1820">
    <property type="entry name" value="alpha/beta hydrolase"/>
    <property type="match status" value="1"/>
</dbReference>
<sequence length="246" mass="26619">MIDRGDDVWFRRLNEGQRDAPLLLVLPHAGGSATYYRPLGALLPELEVLAVQYPGRQDRHREAQLPSIEALAEEVSTRLAPRAAARTLVLFGHSMGAVVAFEVARRLEGRGTAVAHLVVSGRGAPGWSEAAPVTLDDDALLTELLRLSGTDVAVLDDPEIRALVLPAVRADYRIVRAYRGSADAVVQAPLTVMHARDDPLVPADAVAGWRRNSRGALTELTFRGGHFYLVDQVAEVAEVLRRAATG</sequence>
<dbReference type="InterPro" id="IPR020802">
    <property type="entry name" value="TesA-like"/>
</dbReference>
<keyword evidence="2" id="KW-0378">Hydrolase</keyword>
<evidence type="ECO:0000256" key="2">
    <source>
        <dbReference type="ARBA" id="ARBA00022801"/>
    </source>
</evidence>
<reference evidence="4" key="1">
    <citation type="journal article" date="2004" name="J. Ind. Microbiol. Biotechnol.">
        <title>The erythromycin biosynthetic gene cluster of Aeromicrobium erythreum.</title>
        <authorList>
            <person name="Brikun I.A."/>
            <person name="Reeves A.R."/>
            <person name="Cernota W.H."/>
            <person name="Luu M.B."/>
            <person name="Weber J.M."/>
        </authorList>
    </citation>
    <scope>NUCLEOTIDE SEQUENCE</scope>
</reference>
<dbReference type="GO" id="GO:0016787">
    <property type="term" value="F:hydrolase activity"/>
    <property type="evidence" value="ECO:0007669"/>
    <property type="project" value="UniProtKB-KW"/>
</dbReference>
<comment type="similarity">
    <text evidence="1">Belongs to the thioesterase family.</text>
</comment>
<proteinExistence type="inferred from homology"/>
<dbReference type="OrthoDB" id="4169718at2"/>
<dbReference type="SUPFAM" id="SSF53474">
    <property type="entry name" value="alpha/beta-Hydrolases"/>
    <property type="match status" value="1"/>
</dbReference>
<accession>Q5Y9H8</accession>
<dbReference type="PANTHER" id="PTHR11487:SF0">
    <property type="entry name" value="S-ACYL FATTY ACID SYNTHASE THIOESTERASE, MEDIUM CHAIN"/>
    <property type="match status" value="1"/>
</dbReference>
<dbReference type="GO" id="GO:0008610">
    <property type="term" value="P:lipid biosynthetic process"/>
    <property type="evidence" value="ECO:0007669"/>
    <property type="project" value="TreeGrafter"/>
</dbReference>
<gene>
    <name evidence="4" type="primary">eryTII</name>
</gene>
<feature type="domain" description="Thioesterase TesA-like" evidence="3">
    <location>
        <begin position="27"/>
        <end position="240"/>
    </location>
</feature>
<dbReference type="Pfam" id="PF00975">
    <property type="entry name" value="Thioesterase"/>
    <property type="match status" value="1"/>
</dbReference>
<reference evidence="4" key="2">
    <citation type="submission" date="2005-02" db="EMBL/GenBank/DDBJ databases">
        <authorList>
            <person name="Brikun I.A."/>
            <person name="Reeves A.R."/>
            <person name="Weber J.M."/>
        </authorList>
    </citation>
    <scope>NUCLEOTIDE SEQUENCE</scope>
</reference>
<dbReference type="EMBL" id="AY623658">
    <property type="protein sequence ID" value="AAU93793.1"/>
    <property type="molecule type" value="Genomic_DNA"/>
</dbReference>
<dbReference type="InterPro" id="IPR001031">
    <property type="entry name" value="Thioesterase"/>
</dbReference>
<dbReference type="SMART" id="SM00824">
    <property type="entry name" value="PKS_TE"/>
    <property type="match status" value="1"/>
</dbReference>
<evidence type="ECO:0000313" key="4">
    <source>
        <dbReference type="EMBL" id="AAU93793.1"/>
    </source>
</evidence>
<organism evidence="4">
    <name type="scientific">Aeromicrobium erythreum</name>
    <dbReference type="NCBI Taxonomy" id="2041"/>
    <lineage>
        <taxon>Bacteria</taxon>
        <taxon>Bacillati</taxon>
        <taxon>Actinomycetota</taxon>
        <taxon>Actinomycetes</taxon>
        <taxon>Propionibacteriales</taxon>
        <taxon>Nocardioidaceae</taxon>
        <taxon>Aeromicrobium</taxon>
    </lineage>
</organism>
<dbReference type="InterPro" id="IPR029058">
    <property type="entry name" value="AB_hydrolase_fold"/>
</dbReference>
<dbReference type="ESTHER" id="9acto-q5y9h8">
    <property type="family name" value="Thioesterase"/>
</dbReference>
<protein>
    <submittedName>
        <fullName evidence="4">Thioesterase type II</fullName>
    </submittedName>
</protein>
<evidence type="ECO:0000259" key="3">
    <source>
        <dbReference type="SMART" id="SM00824"/>
    </source>
</evidence>
<dbReference type="AlphaFoldDB" id="Q5Y9H8"/>
<dbReference type="PANTHER" id="PTHR11487">
    <property type="entry name" value="THIOESTERASE"/>
    <property type="match status" value="1"/>
</dbReference>